<dbReference type="GO" id="GO:0016887">
    <property type="term" value="F:ATP hydrolysis activity"/>
    <property type="evidence" value="ECO:0007669"/>
    <property type="project" value="InterPro"/>
</dbReference>
<organism evidence="5 6">
    <name type="scientific">Compostibacillus humi</name>
    <dbReference type="NCBI Taxonomy" id="1245525"/>
    <lineage>
        <taxon>Bacteria</taxon>
        <taxon>Bacillati</taxon>
        <taxon>Bacillota</taxon>
        <taxon>Bacilli</taxon>
        <taxon>Bacillales</taxon>
        <taxon>Bacillaceae</taxon>
        <taxon>Compostibacillus</taxon>
    </lineage>
</organism>
<accession>A0A8J2TMS8</accession>
<dbReference type="Pfam" id="PF00005">
    <property type="entry name" value="ABC_tran"/>
    <property type="match status" value="2"/>
</dbReference>
<dbReference type="EMBL" id="BMEV01000036">
    <property type="protein sequence ID" value="GFZ78976.1"/>
    <property type="molecule type" value="Genomic_DNA"/>
</dbReference>
<dbReference type="InterPro" id="IPR032781">
    <property type="entry name" value="ABC_tran_Xtn"/>
</dbReference>
<dbReference type="SMART" id="SM00382">
    <property type="entry name" value="AAA"/>
    <property type="match status" value="2"/>
</dbReference>
<dbReference type="Proteomes" id="UP000602050">
    <property type="component" value="Unassembled WGS sequence"/>
</dbReference>
<comment type="caution">
    <text evidence="5">The sequence shown here is derived from an EMBL/GenBank/DDBJ whole genome shotgun (WGS) entry which is preliminary data.</text>
</comment>
<dbReference type="NCBIfam" id="NF000170">
    <property type="entry name" value="ABCF_Vga_all"/>
    <property type="match status" value="1"/>
</dbReference>
<dbReference type="InterPro" id="IPR051309">
    <property type="entry name" value="ABCF_ATPase"/>
</dbReference>
<reference evidence="5" key="2">
    <citation type="submission" date="2020-09" db="EMBL/GenBank/DDBJ databases">
        <authorList>
            <person name="Sun Q."/>
            <person name="Zhou Y."/>
        </authorList>
    </citation>
    <scope>NUCLEOTIDE SEQUENCE</scope>
    <source>
        <strain evidence="5">CGMCC 1.12360</strain>
    </source>
</reference>
<keyword evidence="6" id="KW-1185">Reference proteome</keyword>
<dbReference type="GO" id="GO:0005524">
    <property type="term" value="F:ATP binding"/>
    <property type="evidence" value="ECO:0007669"/>
    <property type="project" value="UniProtKB-KW"/>
</dbReference>
<reference evidence="5" key="1">
    <citation type="journal article" date="2014" name="Int. J. Syst. Evol. Microbiol.">
        <title>Complete genome sequence of Corynebacterium casei LMG S-19264T (=DSM 44701T), isolated from a smear-ripened cheese.</title>
        <authorList>
            <consortium name="US DOE Joint Genome Institute (JGI-PGF)"/>
            <person name="Walter F."/>
            <person name="Albersmeier A."/>
            <person name="Kalinowski J."/>
            <person name="Ruckert C."/>
        </authorList>
    </citation>
    <scope>NUCLEOTIDE SEQUENCE</scope>
    <source>
        <strain evidence="5">CGMCC 1.12360</strain>
    </source>
</reference>
<keyword evidence="2" id="KW-0067">ATP-binding</keyword>
<evidence type="ECO:0000256" key="2">
    <source>
        <dbReference type="ARBA" id="ARBA00022840"/>
    </source>
</evidence>
<feature type="domain" description="ABC transporter" evidence="4">
    <location>
        <begin position="271"/>
        <end position="479"/>
    </location>
</feature>
<proteinExistence type="predicted"/>
<name>A0A8J2TMS8_9BACI</name>
<dbReference type="CDD" id="cd03221">
    <property type="entry name" value="ABCF_EF-3"/>
    <property type="match status" value="2"/>
</dbReference>
<evidence type="ECO:0000256" key="3">
    <source>
        <dbReference type="SAM" id="MobiDB-lite"/>
    </source>
</evidence>
<dbReference type="RefSeq" id="WP_188392314.1">
    <property type="nucleotide sequence ID" value="NZ_BMEV01000036.1"/>
</dbReference>
<sequence length="521" mass="59391">MLLYATDLVVTVGARTLLKTEKLEVHDGDRIGLIGKNGVGKTTLFKVLAGIVPAESGKIERYAQVEYVPQLKRQDVEKSGGEITQQYIQTAFSKQSGVLLADEPTTHLDTKHIEWVENTLNHWQGAFIVISHDRTFLDHVCNIIWEIEDETVNIYPGNYSKYKQLKEQQEEQAWAEYEKYIAKKKQLERALRLKTDKAARATKKPKQTSQSEAKITGAKPYFAKKQKKLHQAAKAMESRIEKLEKVEKPFEEPPLKMELPNEAKMKNRTIVQVNELEGRIGSRLLWNPVSFSIQAGEKVAIVGNNGTGKTTLINKILRREDGVKVSPVCQIGYFRQDLSLLDEDRSILDNVMEGSKQSETMIRTVLARLHFRRDDVYKKVKVLSGGERVKVALAKIFVSDSNTLVLDEPTNFLDIEAMEALEKLLIDYEGTLLFVSHDRMFVEKIANKILEIKDQQIIIRDSFNVESKEVEEVGTRDEQLLVIETKITDVLSRLSTEPSPGLEEEFQRLVQEKKKLLEGKK</sequence>
<evidence type="ECO:0000256" key="1">
    <source>
        <dbReference type="ARBA" id="ARBA00022741"/>
    </source>
</evidence>
<dbReference type="PANTHER" id="PTHR42855:SF2">
    <property type="entry name" value="DRUG RESISTANCE ABC TRANSPORTER,ATP-BINDING PROTEIN"/>
    <property type="match status" value="1"/>
</dbReference>
<dbReference type="Pfam" id="PF12848">
    <property type="entry name" value="ABC_tran_Xtn"/>
    <property type="match status" value="1"/>
</dbReference>
<dbReference type="PROSITE" id="PS00211">
    <property type="entry name" value="ABC_TRANSPORTER_1"/>
    <property type="match status" value="1"/>
</dbReference>
<feature type="region of interest" description="Disordered" evidence="3">
    <location>
        <begin position="197"/>
        <end position="216"/>
    </location>
</feature>
<keyword evidence="1" id="KW-0547">Nucleotide-binding</keyword>
<evidence type="ECO:0000313" key="5">
    <source>
        <dbReference type="EMBL" id="GFZ78976.1"/>
    </source>
</evidence>
<dbReference type="PANTHER" id="PTHR42855">
    <property type="entry name" value="ABC TRANSPORTER ATP-BINDING SUBUNIT"/>
    <property type="match status" value="1"/>
</dbReference>
<protein>
    <submittedName>
        <fullName evidence="5">ABC-F type ribosomal protection protein</fullName>
    </submittedName>
</protein>
<feature type="domain" description="ABC transporter" evidence="4">
    <location>
        <begin position="3"/>
        <end position="181"/>
    </location>
</feature>
<evidence type="ECO:0000313" key="6">
    <source>
        <dbReference type="Proteomes" id="UP000602050"/>
    </source>
</evidence>
<dbReference type="SUPFAM" id="SSF52540">
    <property type="entry name" value="P-loop containing nucleoside triphosphate hydrolases"/>
    <property type="match status" value="2"/>
</dbReference>
<dbReference type="AlphaFoldDB" id="A0A8J2TMS8"/>
<dbReference type="NCBIfam" id="NF000355">
    <property type="entry name" value="ribo_prot_ABC_F"/>
    <property type="match status" value="1"/>
</dbReference>
<dbReference type="Gene3D" id="3.40.50.300">
    <property type="entry name" value="P-loop containing nucleotide triphosphate hydrolases"/>
    <property type="match status" value="3"/>
</dbReference>
<dbReference type="InterPro" id="IPR027417">
    <property type="entry name" value="P-loop_NTPase"/>
</dbReference>
<dbReference type="InterPro" id="IPR003593">
    <property type="entry name" value="AAA+_ATPase"/>
</dbReference>
<dbReference type="InterPro" id="IPR017871">
    <property type="entry name" value="ABC_transporter-like_CS"/>
</dbReference>
<dbReference type="PROSITE" id="PS50893">
    <property type="entry name" value="ABC_TRANSPORTER_2"/>
    <property type="match status" value="2"/>
</dbReference>
<gene>
    <name evidence="5" type="primary">vba</name>
    <name evidence="5" type="ORF">GCM10010978_20550</name>
</gene>
<evidence type="ECO:0000259" key="4">
    <source>
        <dbReference type="PROSITE" id="PS50893"/>
    </source>
</evidence>
<dbReference type="InterPro" id="IPR003439">
    <property type="entry name" value="ABC_transporter-like_ATP-bd"/>
</dbReference>